<dbReference type="InterPro" id="IPR029063">
    <property type="entry name" value="SAM-dependent_MTases_sf"/>
</dbReference>
<dbReference type="GO" id="GO:0006355">
    <property type="term" value="P:regulation of DNA-templated transcription"/>
    <property type="evidence" value="ECO:0007669"/>
    <property type="project" value="InterPro"/>
</dbReference>
<evidence type="ECO:0000259" key="14">
    <source>
        <dbReference type="PROSITE" id="PS50123"/>
    </source>
</evidence>
<dbReference type="InterPro" id="IPR011006">
    <property type="entry name" value="CheY-like_superfamily"/>
</dbReference>
<dbReference type="CDD" id="cd00130">
    <property type="entry name" value="PAS"/>
    <property type="match status" value="1"/>
</dbReference>
<dbReference type="Pfam" id="PF00989">
    <property type="entry name" value="PAS"/>
    <property type="match status" value="1"/>
</dbReference>
<keyword evidence="3 7" id="KW-0597">Phosphoprotein</keyword>
<evidence type="ECO:0000256" key="8">
    <source>
        <dbReference type="SAM" id="Coils"/>
    </source>
</evidence>
<dbReference type="Proteomes" id="UP000321353">
    <property type="component" value="Chromosome"/>
</dbReference>
<feature type="modified residue" description="4-aspartylphosphate" evidence="7">
    <location>
        <position position="1263"/>
    </location>
</feature>
<dbReference type="InterPro" id="IPR005467">
    <property type="entry name" value="His_kinase_dom"/>
</dbReference>
<feature type="domain" description="Histidine kinase" evidence="9">
    <location>
        <begin position="978"/>
        <end position="1196"/>
    </location>
</feature>
<dbReference type="InterPro" id="IPR022641">
    <property type="entry name" value="CheR_N"/>
</dbReference>
<name>A0A5B9M5E7_9BACT</name>
<dbReference type="PRINTS" id="PR00996">
    <property type="entry name" value="CHERMTFRASE"/>
</dbReference>
<dbReference type="InterPro" id="IPR001610">
    <property type="entry name" value="PAC"/>
</dbReference>
<evidence type="ECO:0000256" key="3">
    <source>
        <dbReference type="ARBA" id="ARBA00022553"/>
    </source>
</evidence>
<dbReference type="SMART" id="SM00086">
    <property type="entry name" value="PAC"/>
    <property type="match status" value="2"/>
</dbReference>
<dbReference type="Gene3D" id="3.30.565.10">
    <property type="entry name" value="Histidine kinase-like ATPase, C-terminal domain"/>
    <property type="match status" value="1"/>
</dbReference>
<dbReference type="SUPFAM" id="SSF52738">
    <property type="entry name" value="Methylesterase CheB, C-terminal domain"/>
    <property type="match status" value="1"/>
</dbReference>
<evidence type="ECO:0000259" key="10">
    <source>
        <dbReference type="PROSITE" id="PS50110"/>
    </source>
</evidence>
<dbReference type="FunFam" id="3.30.565.10:FF:000006">
    <property type="entry name" value="Sensor histidine kinase WalK"/>
    <property type="match status" value="1"/>
</dbReference>
<dbReference type="CDD" id="cd16434">
    <property type="entry name" value="CheB-CheR_fusion"/>
    <property type="match status" value="1"/>
</dbReference>
<dbReference type="SMART" id="SM00388">
    <property type="entry name" value="HisKA"/>
    <property type="match status" value="1"/>
</dbReference>
<evidence type="ECO:0000256" key="5">
    <source>
        <dbReference type="ARBA" id="ARBA00022777"/>
    </source>
</evidence>
<dbReference type="SMART" id="SM00448">
    <property type="entry name" value="REC"/>
    <property type="match status" value="1"/>
</dbReference>
<keyword evidence="4 15" id="KW-0808">Transferase</keyword>
<sequence>MSQAKPAADTANITDEHFFIAGIGASAGGLEALEQLFENTAVDSGLAYVVVQHLSPDFKSVMDQLLTRKTKIPVRLIEDGTRILPNHIYLLPPKKEAILSNGKLLLADRSAGEQLSFPIDHFFRSLAQDAGRNSIAIVLSGTGTDGSRGILDIHAAGGLVVVQSEASAKFDGMPRSACDTGIVDMVLPAREMPAALLRYLQTPWHAAPKPGSESNEVLDAPLRSILTQLKDSYDLDFSHYKSTTIGRRIERRLLLTGTVELEEYAERVKSDEGELDRLYRDLLIGVTGFFRDKEVFDRLELDVIPELFSRLGPGEEFRAWVAACATGEEAYSLAILLAERLQLEESDRPVRVFASDVHRRSLKLASRAIYQPESLAGLTAERLERHFIQREDGYHVSPEVRKMVVFTPHNVIRDAPFTRLDMITCRNMLIYFTQPAQKKALSLFHFGLKRNGVLCLGTSETTGDLSDEFEPIDDRARIYRKHRELKLTTEMRMPIATPARVPAPLSDGPGLLRSIPAQSLLHTYDQLLEHFMPPGILISSGRELIHTFKGAGKYFRAPQGRPSSDILEALLPDLRSTLSAAIRRGMQNKAPVKYAGVKCQTADGPEQLTVMVLPIEDPNGNTQLLLQFQSDSPTEDPVQPANVDASTMSNEEFEAIERELQFTKDSLQSTIEELQTTNEELQSANEQLTSSNEELQSTNEELHSVNEELYTVNAEHQRKIDELTELNDDMDNLLISTNVHTIFLDRELCIRRFTPGIAETFSLIPQDVGRRFDSFSHQILYSGLIDEIRSVLKNGKAFEKEVVDQAGTWHLLRIQPYIARKRIDGVVITLIDITTLKNAEAMLREMSEIVEHSDDAIYRVDLDGTIRTWNLGASRLYGYESQQVTGKHVSILAPSDRPSEPESYLERIRTGIAVDRVETSRVRRNGTSIDVSLTVSPIHDHHRNIVGASVIARDITKQRQAEFEIREAVRHRDQFLATLSHELRNPLSAILNATSLLKEDGINADTIREAREVVDHQLRHVARLLDDLLEVARFTHGKIVLRNEVFDLTDLVMDVVDCIQFQVDEKKQQLRVDVSDGPLYVEGDLGRLQQAQVNLLVNASKYSAESRSISYGVGRDGNDAVITVRDEGQGIPASLLPSIFEPFTQADQSIERSQGGMGLGLPLVRMIAKAHNGTAVAHSGGPGRGSEFTIRIPITDKRPTDQVPSDTAATPGRKLLLIEDNDGIRRMLSRSMQLKGFEVATAVTGREGIEAIKEFRPDIAVVDIGLPDIDGYELARRVRDDPEHAGLILFAVTGYGREEDRNKADQAGFDRHLVKPIDPDELMRSIADFDASQNTAEPSAN</sequence>
<dbReference type="PANTHER" id="PTHR24422:SF27">
    <property type="entry name" value="PROTEIN-GLUTAMATE O-METHYLTRANSFERASE"/>
    <property type="match status" value="1"/>
</dbReference>
<feature type="domain" description="PAC" evidence="12">
    <location>
        <begin position="915"/>
        <end position="967"/>
    </location>
</feature>
<dbReference type="InterPro" id="IPR000014">
    <property type="entry name" value="PAS"/>
</dbReference>
<dbReference type="Gene3D" id="3.40.50.150">
    <property type="entry name" value="Vaccinia Virus protein VP39"/>
    <property type="match status" value="1"/>
</dbReference>
<dbReference type="CDD" id="cd00075">
    <property type="entry name" value="HATPase"/>
    <property type="match status" value="1"/>
</dbReference>
<dbReference type="InterPro" id="IPR022642">
    <property type="entry name" value="CheR_C"/>
</dbReference>
<dbReference type="GO" id="GO:0006935">
    <property type="term" value="P:chemotaxis"/>
    <property type="evidence" value="ECO:0007669"/>
    <property type="project" value="UniProtKB-UniRule"/>
</dbReference>
<dbReference type="SUPFAM" id="SSF47384">
    <property type="entry name" value="Homodimeric domain of signal transducing histidine kinase"/>
    <property type="match status" value="1"/>
</dbReference>
<dbReference type="InterPro" id="IPR003594">
    <property type="entry name" value="HATPase_dom"/>
</dbReference>
<dbReference type="InterPro" id="IPR050903">
    <property type="entry name" value="Bact_Chemotaxis_MeTrfase"/>
</dbReference>
<dbReference type="NCBIfam" id="TIGR00229">
    <property type="entry name" value="sensory_box"/>
    <property type="match status" value="1"/>
</dbReference>
<dbReference type="KEGG" id="smam:Mal15_02690"/>
<dbReference type="InterPro" id="IPR001789">
    <property type="entry name" value="Sig_transdc_resp-reg_receiver"/>
</dbReference>
<dbReference type="PROSITE" id="PS50123">
    <property type="entry name" value="CHER"/>
    <property type="match status" value="1"/>
</dbReference>
<evidence type="ECO:0000256" key="2">
    <source>
        <dbReference type="ARBA" id="ARBA00012438"/>
    </source>
</evidence>
<dbReference type="Gene3D" id="3.40.50.180">
    <property type="entry name" value="Methylesterase CheB, C-terminal domain"/>
    <property type="match status" value="1"/>
</dbReference>
<dbReference type="PROSITE" id="PS50110">
    <property type="entry name" value="RESPONSE_REGULATORY"/>
    <property type="match status" value="1"/>
</dbReference>
<dbReference type="EC" id="2.7.13.3" evidence="2"/>
<evidence type="ECO:0000256" key="7">
    <source>
        <dbReference type="PROSITE-ProRule" id="PRU00169"/>
    </source>
</evidence>
<keyword evidence="6" id="KW-0378">Hydrolase</keyword>
<dbReference type="InterPro" id="IPR036890">
    <property type="entry name" value="HATPase_C_sf"/>
</dbReference>
<feature type="active site" evidence="6">
    <location>
        <position position="53"/>
    </location>
</feature>
<dbReference type="PROSITE" id="PS50113">
    <property type="entry name" value="PAC"/>
    <property type="match status" value="1"/>
</dbReference>
<dbReference type="SUPFAM" id="SSF47757">
    <property type="entry name" value="Chemotaxis receptor methyltransferase CheR, N-terminal domain"/>
    <property type="match status" value="1"/>
</dbReference>
<dbReference type="Pfam" id="PF00512">
    <property type="entry name" value="HisKA"/>
    <property type="match status" value="1"/>
</dbReference>
<dbReference type="GO" id="GO:0005737">
    <property type="term" value="C:cytoplasm"/>
    <property type="evidence" value="ECO:0007669"/>
    <property type="project" value="InterPro"/>
</dbReference>
<dbReference type="Gene3D" id="3.30.450.20">
    <property type="entry name" value="PAS domain"/>
    <property type="match status" value="2"/>
</dbReference>
<dbReference type="RefSeq" id="WP_147866081.1">
    <property type="nucleotide sequence ID" value="NZ_CP036264.1"/>
</dbReference>
<proteinExistence type="predicted"/>
<feature type="domain" description="PAS" evidence="11">
    <location>
        <begin position="842"/>
        <end position="911"/>
    </location>
</feature>
<gene>
    <name evidence="15" type="primary">luxQ_1</name>
    <name evidence="15" type="ORF">Mal15_02690</name>
</gene>
<dbReference type="Pfam" id="PF13596">
    <property type="entry name" value="PAS_10"/>
    <property type="match status" value="1"/>
</dbReference>
<dbReference type="InterPro" id="IPR000780">
    <property type="entry name" value="CheR_MeTrfase"/>
</dbReference>
<dbReference type="SMART" id="SM00387">
    <property type="entry name" value="HATPase_c"/>
    <property type="match status" value="1"/>
</dbReference>
<keyword evidence="5 15" id="KW-0418">Kinase</keyword>
<evidence type="ECO:0000259" key="9">
    <source>
        <dbReference type="PROSITE" id="PS50109"/>
    </source>
</evidence>
<protein>
    <recommendedName>
        <fullName evidence="2">histidine kinase</fullName>
        <ecNumber evidence="2">2.7.13.3</ecNumber>
    </recommendedName>
</protein>
<dbReference type="SUPFAM" id="SSF53335">
    <property type="entry name" value="S-adenosyl-L-methionine-dependent methyltransferases"/>
    <property type="match status" value="1"/>
</dbReference>
<dbReference type="SMART" id="SM00138">
    <property type="entry name" value="MeTrc"/>
    <property type="match status" value="1"/>
</dbReference>
<feature type="domain" description="Response regulatory" evidence="10">
    <location>
        <begin position="1214"/>
        <end position="1330"/>
    </location>
</feature>
<dbReference type="GO" id="GO:0000156">
    <property type="term" value="F:phosphorelay response regulator activity"/>
    <property type="evidence" value="ECO:0007669"/>
    <property type="project" value="InterPro"/>
</dbReference>
<evidence type="ECO:0000256" key="4">
    <source>
        <dbReference type="ARBA" id="ARBA00022679"/>
    </source>
</evidence>
<comment type="catalytic activity">
    <reaction evidence="1">
        <text>ATP + protein L-histidine = ADP + protein N-phospho-L-histidine.</text>
        <dbReference type="EC" id="2.7.13.3"/>
    </reaction>
</comment>
<dbReference type="Pfam" id="PF03705">
    <property type="entry name" value="CheR_N"/>
    <property type="match status" value="1"/>
</dbReference>
<evidence type="ECO:0000256" key="6">
    <source>
        <dbReference type="PROSITE-ProRule" id="PRU00050"/>
    </source>
</evidence>
<dbReference type="GO" id="GO:0000155">
    <property type="term" value="F:phosphorelay sensor kinase activity"/>
    <property type="evidence" value="ECO:0007669"/>
    <property type="project" value="InterPro"/>
</dbReference>
<feature type="active site" evidence="6">
    <location>
        <position position="145"/>
    </location>
</feature>
<evidence type="ECO:0000313" key="15">
    <source>
        <dbReference type="EMBL" id="QEF96242.1"/>
    </source>
</evidence>
<dbReference type="Gene3D" id="1.10.287.130">
    <property type="match status" value="1"/>
</dbReference>
<dbReference type="Pfam" id="PF01339">
    <property type="entry name" value="CheB_methylest"/>
    <property type="match status" value="1"/>
</dbReference>
<dbReference type="GO" id="GO:0008984">
    <property type="term" value="F:protein-glutamate methylesterase activity"/>
    <property type="evidence" value="ECO:0007669"/>
    <property type="project" value="InterPro"/>
</dbReference>
<dbReference type="PROSITE" id="PS50112">
    <property type="entry name" value="PAS"/>
    <property type="match status" value="1"/>
</dbReference>
<dbReference type="InterPro" id="IPR036097">
    <property type="entry name" value="HisK_dim/P_sf"/>
</dbReference>
<dbReference type="InterPro" id="IPR035909">
    <property type="entry name" value="CheB_C"/>
</dbReference>
<dbReference type="InterPro" id="IPR003661">
    <property type="entry name" value="HisK_dim/P_dom"/>
</dbReference>
<dbReference type="CDD" id="cd17580">
    <property type="entry name" value="REC_2_DhkD-like"/>
    <property type="match status" value="1"/>
</dbReference>
<dbReference type="Gene3D" id="3.40.50.2300">
    <property type="match status" value="1"/>
</dbReference>
<dbReference type="InterPro" id="IPR000673">
    <property type="entry name" value="Sig_transdc_resp-reg_Me-estase"/>
</dbReference>
<organism evidence="15 16">
    <name type="scientific">Stieleria maiorica</name>
    <dbReference type="NCBI Taxonomy" id="2795974"/>
    <lineage>
        <taxon>Bacteria</taxon>
        <taxon>Pseudomonadati</taxon>
        <taxon>Planctomycetota</taxon>
        <taxon>Planctomycetia</taxon>
        <taxon>Pirellulales</taxon>
        <taxon>Pirellulaceae</taxon>
        <taxon>Stieleria</taxon>
    </lineage>
</organism>
<evidence type="ECO:0000259" key="11">
    <source>
        <dbReference type="PROSITE" id="PS50112"/>
    </source>
</evidence>
<dbReference type="Pfam" id="PF02518">
    <property type="entry name" value="HATPase_c"/>
    <property type="match status" value="1"/>
</dbReference>
<evidence type="ECO:0000259" key="13">
    <source>
        <dbReference type="PROSITE" id="PS50122"/>
    </source>
</evidence>
<dbReference type="PROSITE" id="PS50122">
    <property type="entry name" value="CHEB"/>
    <property type="match status" value="1"/>
</dbReference>
<keyword evidence="8" id="KW-0175">Coiled coil</keyword>
<keyword evidence="16" id="KW-1185">Reference proteome</keyword>
<dbReference type="SUPFAM" id="SSF52172">
    <property type="entry name" value="CheY-like"/>
    <property type="match status" value="1"/>
</dbReference>
<dbReference type="PANTHER" id="PTHR24422">
    <property type="entry name" value="CHEMOTAXIS PROTEIN METHYLTRANSFERASE"/>
    <property type="match status" value="1"/>
</dbReference>
<dbReference type="InterPro" id="IPR013767">
    <property type="entry name" value="PAS_fold"/>
</dbReference>
<reference evidence="15 16" key="1">
    <citation type="submission" date="2019-02" db="EMBL/GenBank/DDBJ databases">
        <title>Planctomycetal bacteria perform biofilm scaping via a novel small molecule.</title>
        <authorList>
            <person name="Jeske O."/>
            <person name="Boedeker C."/>
            <person name="Wiegand S."/>
            <person name="Breitling P."/>
            <person name="Kallscheuer N."/>
            <person name="Jogler M."/>
            <person name="Rohde M."/>
            <person name="Petersen J."/>
            <person name="Medema M.H."/>
            <person name="Surup F."/>
            <person name="Jogler C."/>
        </authorList>
    </citation>
    <scope>NUCLEOTIDE SEQUENCE [LARGE SCALE GENOMIC DNA]</scope>
    <source>
        <strain evidence="15 16">Mal15</strain>
    </source>
</reference>
<dbReference type="SUPFAM" id="SSF55785">
    <property type="entry name" value="PYP-like sensor domain (PAS domain)"/>
    <property type="match status" value="2"/>
</dbReference>
<dbReference type="InterPro" id="IPR000700">
    <property type="entry name" value="PAS-assoc_C"/>
</dbReference>
<dbReference type="Pfam" id="PF00072">
    <property type="entry name" value="Response_reg"/>
    <property type="match status" value="1"/>
</dbReference>
<dbReference type="Pfam" id="PF01739">
    <property type="entry name" value="CheR"/>
    <property type="match status" value="1"/>
</dbReference>
<evidence type="ECO:0000259" key="12">
    <source>
        <dbReference type="PROSITE" id="PS50113"/>
    </source>
</evidence>
<evidence type="ECO:0000256" key="1">
    <source>
        <dbReference type="ARBA" id="ARBA00000085"/>
    </source>
</evidence>
<feature type="domain" description="CheR-type methyltransferase" evidence="14">
    <location>
        <begin position="210"/>
        <end position="482"/>
    </location>
</feature>
<dbReference type="EMBL" id="CP036264">
    <property type="protein sequence ID" value="QEF96242.1"/>
    <property type="molecule type" value="Genomic_DNA"/>
</dbReference>
<feature type="coiled-coil region" evidence="8">
    <location>
        <begin position="653"/>
        <end position="733"/>
    </location>
</feature>
<evidence type="ECO:0000313" key="16">
    <source>
        <dbReference type="Proteomes" id="UP000321353"/>
    </source>
</evidence>
<dbReference type="GO" id="GO:0008757">
    <property type="term" value="F:S-adenosylmethionine-dependent methyltransferase activity"/>
    <property type="evidence" value="ECO:0007669"/>
    <property type="project" value="InterPro"/>
</dbReference>
<dbReference type="PROSITE" id="PS50109">
    <property type="entry name" value="HIS_KIN"/>
    <property type="match status" value="1"/>
</dbReference>
<feature type="active site" evidence="6">
    <location>
        <position position="26"/>
    </location>
</feature>
<feature type="domain" description="CheB-type methylesterase" evidence="13">
    <location>
        <begin position="20"/>
        <end position="203"/>
    </location>
</feature>
<dbReference type="CDD" id="cd00082">
    <property type="entry name" value="HisKA"/>
    <property type="match status" value="1"/>
</dbReference>
<dbReference type="SMART" id="SM00091">
    <property type="entry name" value="PAS"/>
    <property type="match status" value="2"/>
</dbReference>
<keyword evidence="6" id="KW-0145">Chemotaxis</keyword>
<dbReference type="InterPro" id="IPR035965">
    <property type="entry name" value="PAS-like_dom_sf"/>
</dbReference>
<accession>A0A5B9M5E7</accession>
<dbReference type="SUPFAM" id="SSF55874">
    <property type="entry name" value="ATPase domain of HSP90 chaperone/DNA topoisomerase II/histidine kinase"/>
    <property type="match status" value="1"/>
</dbReference>